<name>A0A2R6WV67_MARPO</name>
<sequence>MEVILYVRSRHQQAPRRSGSDRLSSEVFHRLPVQRLRPWHITDRFCICKFRKCAHQKTILVHPYIEITVCMIVIKCHKQSRPNVEVEYE</sequence>
<organism evidence="1 3">
    <name type="scientific">Marchantia polymorpha</name>
    <name type="common">Common liverwort</name>
    <name type="synonym">Marchantia aquatica</name>
    <dbReference type="NCBI Taxonomy" id="3197"/>
    <lineage>
        <taxon>Eukaryota</taxon>
        <taxon>Viridiplantae</taxon>
        <taxon>Streptophyta</taxon>
        <taxon>Embryophyta</taxon>
        <taxon>Marchantiophyta</taxon>
        <taxon>Marchantiopsida</taxon>
        <taxon>Marchantiidae</taxon>
        <taxon>Marchantiales</taxon>
        <taxon>Marchantiaceae</taxon>
        <taxon>Marchantia</taxon>
    </lineage>
</organism>
<dbReference type="AlphaFoldDB" id="A0A2R6WV67"/>
<evidence type="ECO:0000313" key="1">
    <source>
        <dbReference type="EMBL" id="PTQ37751.1"/>
    </source>
</evidence>
<reference evidence="1" key="2">
    <citation type="submission" date="2017-12" db="EMBL/GenBank/DDBJ databases">
        <title>WGS assembly of Marchantia polymorpha.</title>
        <authorList>
            <person name="Bowman J.L."/>
            <person name="Kohchi T."/>
            <person name="Yamato K.T."/>
            <person name="Jenkins J."/>
            <person name="Shu S."/>
            <person name="Ishizaki K."/>
            <person name="Yamaoka S."/>
            <person name="Nishihama R."/>
            <person name="Nakamura Y."/>
            <person name="Berger F."/>
            <person name="Adam C."/>
            <person name="Aki S.S."/>
            <person name="Althoff F."/>
            <person name="Araki T."/>
            <person name="Arteaga-Vazquez M.A."/>
            <person name="Balasubrmanian S."/>
            <person name="Bauer D."/>
            <person name="Boehm C.R."/>
            <person name="Briginshaw L."/>
            <person name="Caballero-Perez J."/>
            <person name="Catarino B."/>
            <person name="Chen F."/>
            <person name="Chiyoda S."/>
            <person name="Chovatia M."/>
            <person name="Davies K.M."/>
            <person name="Delmans M."/>
            <person name="Demura T."/>
            <person name="Dierschke T."/>
            <person name="Dolan L."/>
            <person name="Dorantes-Acosta A.E."/>
            <person name="Eklund D.M."/>
            <person name="Florent S.N."/>
            <person name="Flores-Sandoval E."/>
            <person name="Fujiyama A."/>
            <person name="Fukuzawa H."/>
            <person name="Galik B."/>
            <person name="Grimanelli D."/>
            <person name="Grimwood J."/>
            <person name="Grossniklaus U."/>
            <person name="Hamada T."/>
            <person name="Haseloff J."/>
            <person name="Hetherington A.J."/>
            <person name="Higo A."/>
            <person name="Hirakawa Y."/>
            <person name="Hundley H.N."/>
            <person name="Ikeda Y."/>
            <person name="Inoue K."/>
            <person name="Inoue S."/>
            <person name="Ishida S."/>
            <person name="Jia Q."/>
            <person name="Kakita M."/>
            <person name="Kanazawa T."/>
            <person name="Kawai Y."/>
            <person name="Kawashima T."/>
            <person name="Kennedy M."/>
            <person name="Kinose K."/>
            <person name="Kinoshita T."/>
            <person name="Kohara Y."/>
            <person name="Koide E."/>
            <person name="Komatsu K."/>
            <person name="Kopischke S."/>
            <person name="Kubo M."/>
            <person name="Kyozuka J."/>
            <person name="Lagercrantz U."/>
            <person name="Lin S.S."/>
            <person name="Lindquist E."/>
            <person name="Lipzen A.M."/>
            <person name="Lu C."/>
            <person name="Luna E.D."/>
            <person name="Martienssen R.A."/>
            <person name="Minamino N."/>
            <person name="Mizutani M."/>
            <person name="Mizutani M."/>
            <person name="Mochizuki N."/>
            <person name="Monte I."/>
            <person name="Mosher R."/>
            <person name="Nagasaki H."/>
            <person name="Nakagami H."/>
            <person name="Naramoto S."/>
            <person name="Nishitani K."/>
            <person name="Ohtani M."/>
            <person name="Okamoto T."/>
            <person name="Okumura M."/>
            <person name="Phillips J."/>
            <person name="Pollak B."/>
            <person name="Reinders A."/>
            <person name="Roevekamp M."/>
            <person name="Sano R."/>
            <person name="Sawa S."/>
            <person name="Schmid M.W."/>
            <person name="Shirakawa M."/>
            <person name="Solano R."/>
            <person name="Spunde A."/>
            <person name="Suetsugu N."/>
            <person name="Sugano S."/>
            <person name="Sugiyama A."/>
            <person name="Sun R."/>
            <person name="Suzuki Y."/>
            <person name="Takenaka M."/>
            <person name="Takezawa D."/>
            <person name="Tomogane H."/>
            <person name="Tsuzuki M."/>
            <person name="Ueda T."/>
            <person name="Umeda M."/>
            <person name="Ward J.M."/>
            <person name="Watanabe Y."/>
            <person name="Yazaki K."/>
            <person name="Yokoyama R."/>
            <person name="Yoshitake Y."/>
            <person name="Yotsui I."/>
            <person name="Zachgo S."/>
            <person name="Schmutz J."/>
        </authorList>
    </citation>
    <scope>NUCLEOTIDE SEQUENCE [LARGE SCALE GENOMIC DNA]</scope>
    <source>
        <strain evidence="1">Tak-1</strain>
    </source>
</reference>
<keyword evidence="3" id="KW-1185">Reference proteome</keyword>
<reference evidence="3" key="1">
    <citation type="journal article" date="2017" name="Cell">
        <title>Insights into land plant evolution garnered from the Marchantia polymorpha genome.</title>
        <authorList>
            <person name="Bowman J.L."/>
            <person name="Kohchi T."/>
            <person name="Yamato K.T."/>
            <person name="Jenkins J."/>
            <person name="Shu S."/>
            <person name="Ishizaki K."/>
            <person name="Yamaoka S."/>
            <person name="Nishihama R."/>
            <person name="Nakamura Y."/>
            <person name="Berger F."/>
            <person name="Adam C."/>
            <person name="Aki S.S."/>
            <person name="Althoff F."/>
            <person name="Araki T."/>
            <person name="Arteaga-Vazquez M.A."/>
            <person name="Balasubrmanian S."/>
            <person name="Barry K."/>
            <person name="Bauer D."/>
            <person name="Boehm C.R."/>
            <person name="Briginshaw L."/>
            <person name="Caballero-Perez J."/>
            <person name="Catarino B."/>
            <person name="Chen F."/>
            <person name="Chiyoda S."/>
            <person name="Chovatia M."/>
            <person name="Davies K.M."/>
            <person name="Delmans M."/>
            <person name="Demura T."/>
            <person name="Dierschke T."/>
            <person name="Dolan L."/>
            <person name="Dorantes-Acosta A.E."/>
            <person name="Eklund D.M."/>
            <person name="Florent S.N."/>
            <person name="Flores-Sandoval E."/>
            <person name="Fujiyama A."/>
            <person name="Fukuzawa H."/>
            <person name="Galik B."/>
            <person name="Grimanelli D."/>
            <person name="Grimwood J."/>
            <person name="Grossniklaus U."/>
            <person name="Hamada T."/>
            <person name="Haseloff J."/>
            <person name="Hetherington A.J."/>
            <person name="Higo A."/>
            <person name="Hirakawa Y."/>
            <person name="Hundley H.N."/>
            <person name="Ikeda Y."/>
            <person name="Inoue K."/>
            <person name="Inoue S.I."/>
            <person name="Ishida S."/>
            <person name="Jia Q."/>
            <person name="Kakita M."/>
            <person name="Kanazawa T."/>
            <person name="Kawai Y."/>
            <person name="Kawashima T."/>
            <person name="Kennedy M."/>
            <person name="Kinose K."/>
            <person name="Kinoshita T."/>
            <person name="Kohara Y."/>
            <person name="Koide E."/>
            <person name="Komatsu K."/>
            <person name="Kopischke S."/>
            <person name="Kubo M."/>
            <person name="Kyozuka J."/>
            <person name="Lagercrantz U."/>
            <person name="Lin S.S."/>
            <person name="Lindquist E."/>
            <person name="Lipzen A.M."/>
            <person name="Lu C.W."/>
            <person name="De Luna E."/>
            <person name="Martienssen R.A."/>
            <person name="Minamino N."/>
            <person name="Mizutani M."/>
            <person name="Mizutani M."/>
            <person name="Mochizuki N."/>
            <person name="Monte I."/>
            <person name="Mosher R."/>
            <person name="Nagasaki H."/>
            <person name="Nakagami H."/>
            <person name="Naramoto S."/>
            <person name="Nishitani K."/>
            <person name="Ohtani M."/>
            <person name="Okamoto T."/>
            <person name="Okumura M."/>
            <person name="Phillips J."/>
            <person name="Pollak B."/>
            <person name="Reinders A."/>
            <person name="Rovekamp M."/>
            <person name="Sano R."/>
            <person name="Sawa S."/>
            <person name="Schmid M.W."/>
            <person name="Shirakawa M."/>
            <person name="Solano R."/>
            <person name="Spunde A."/>
            <person name="Suetsugu N."/>
            <person name="Sugano S."/>
            <person name="Sugiyama A."/>
            <person name="Sun R."/>
            <person name="Suzuki Y."/>
            <person name="Takenaka M."/>
            <person name="Takezawa D."/>
            <person name="Tomogane H."/>
            <person name="Tsuzuki M."/>
            <person name="Ueda T."/>
            <person name="Umeda M."/>
            <person name="Ward J.M."/>
            <person name="Watanabe Y."/>
            <person name="Yazaki K."/>
            <person name="Yokoyama R."/>
            <person name="Yoshitake Y."/>
            <person name="Yotsui I."/>
            <person name="Zachgo S."/>
            <person name="Schmutz J."/>
        </authorList>
    </citation>
    <scope>NUCLEOTIDE SEQUENCE [LARGE SCALE GENOMIC DNA]</scope>
    <source>
        <strain evidence="3">Tak-1</strain>
    </source>
</reference>
<accession>A0A2R6WV67</accession>
<protein>
    <submittedName>
        <fullName evidence="1">Uncharacterized protein</fullName>
    </submittedName>
</protein>
<dbReference type="Proteomes" id="UP000244005">
    <property type="component" value="Unassembled WGS sequence"/>
</dbReference>
<proteinExistence type="predicted"/>
<gene>
    <name evidence="1" type="ORF">MARPO_0055s0030</name>
    <name evidence="2" type="ORF">MARPO_0055s0034</name>
</gene>
<dbReference type="EMBL" id="KZ772727">
    <property type="protein sequence ID" value="PTQ37755.1"/>
    <property type="molecule type" value="Genomic_DNA"/>
</dbReference>
<dbReference type="EMBL" id="KZ772727">
    <property type="protein sequence ID" value="PTQ37751.1"/>
    <property type="molecule type" value="Genomic_DNA"/>
</dbReference>
<evidence type="ECO:0000313" key="3">
    <source>
        <dbReference type="Proteomes" id="UP000244005"/>
    </source>
</evidence>
<evidence type="ECO:0000313" key="2">
    <source>
        <dbReference type="EMBL" id="PTQ37755.1"/>
    </source>
</evidence>